<dbReference type="EMBL" id="MCFC01000013">
    <property type="protein sequence ID" value="ORY31799.1"/>
    <property type="molecule type" value="Genomic_DNA"/>
</dbReference>
<feature type="compositionally biased region" description="Basic and acidic residues" evidence="1">
    <location>
        <begin position="1"/>
        <end position="10"/>
    </location>
</feature>
<protein>
    <recommendedName>
        <fullName evidence="4">G-patch domain-containing protein</fullName>
    </recommendedName>
</protein>
<feature type="region of interest" description="Disordered" evidence="1">
    <location>
        <begin position="136"/>
        <end position="284"/>
    </location>
</feature>
<feature type="compositionally biased region" description="Basic and acidic residues" evidence="1">
    <location>
        <begin position="164"/>
        <end position="197"/>
    </location>
</feature>
<organism evidence="2 3">
    <name type="scientific">Naematelia encephala</name>
    <dbReference type="NCBI Taxonomy" id="71784"/>
    <lineage>
        <taxon>Eukaryota</taxon>
        <taxon>Fungi</taxon>
        <taxon>Dikarya</taxon>
        <taxon>Basidiomycota</taxon>
        <taxon>Agaricomycotina</taxon>
        <taxon>Tremellomycetes</taxon>
        <taxon>Tremellales</taxon>
        <taxon>Naemateliaceae</taxon>
        <taxon>Naematelia</taxon>
    </lineage>
</organism>
<reference evidence="2 3" key="1">
    <citation type="submission" date="2016-07" db="EMBL/GenBank/DDBJ databases">
        <title>Pervasive Adenine N6-methylation of Active Genes in Fungi.</title>
        <authorList>
            <consortium name="DOE Joint Genome Institute"/>
            <person name="Mondo S.J."/>
            <person name="Dannebaum R.O."/>
            <person name="Kuo R.C."/>
            <person name="Labutti K."/>
            <person name="Haridas S."/>
            <person name="Kuo A."/>
            <person name="Salamov A."/>
            <person name="Ahrendt S.R."/>
            <person name="Lipzen A."/>
            <person name="Sullivan W."/>
            <person name="Andreopoulos W.B."/>
            <person name="Clum A."/>
            <person name="Lindquist E."/>
            <person name="Daum C."/>
            <person name="Ramamoorthy G.K."/>
            <person name="Gryganskyi A."/>
            <person name="Culley D."/>
            <person name="Magnuson J.K."/>
            <person name="James T.Y."/>
            <person name="O'Malley M.A."/>
            <person name="Stajich J.E."/>
            <person name="Spatafora J.W."/>
            <person name="Visel A."/>
            <person name="Grigoriev I.V."/>
        </authorList>
    </citation>
    <scope>NUCLEOTIDE SEQUENCE [LARGE SCALE GENOMIC DNA]</scope>
    <source>
        <strain evidence="2 3">68-887.2</strain>
    </source>
</reference>
<keyword evidence="3" id="KW-1185">Reference proteome</keyword>
<name>A0A1Y2BAC7_9TREE</name>
<accession>A0A1Y2BAC7</accession>
<dbReference type="InParanoid" id="A0A1Y2BAC7"/>
<feature type="region of interest" description="Disordered" evidence="1">
    <location>
        <begin position="71"/>
        <end position="109"/>
    </location>
</feature>
<evidence type="ECO:0000313" key="3">
    <source>
        <dbReference type="Proteomes" id="UP000193986"/>
    </source>
</evidence>
<gene>
    <name evidence="2" type="ORF">BCR39DRAFT_525440</name>
</gene>
<evidence type="ECO:0000256" key="1">
    <source>
        <dbReference type="SAM" id="MobiDB-lite"/>
    </source>
</evidence>
<sequence length="284" mass="31688">MTTTKSRFDPAAHLTKQGWKGKGTALKHGHITRPIAVVQKKSLSGIGKDRDEAAPFWDQIFASTAATLFTTPTESASPTPSGSPGPSAWATLSHLDAGRPQPTPKVRQRVELRVQINQESARRGLYSRFVRGVELKQEEPKWEQEVPGLESQVIDAGPSQYAELEGKNSERGKESKEEKRARKEERARRKAEREERRQRKAANTIAETESKQDTAKSPADNLDTEVQPSKDKSTLQGKVAKATHDDIEGGSEKVKRKRRKDEESGLDTKKKKKKGREGDKMSNR</sequence>
<dbReference type="Proteomes" id="UP000193986">
    <property type="component" value="Unassembled WGS sequence"/>
</dbReference>
<feature type="compositionally biased region" description="Basic and acidic residues" evidence="1">
    <location>
        <begin position="242"/>
        <end position="253"/>
    </location>
</feature>
<comment type="caution">
    <text evidence="2">The sequence shown here is derived from an EMBL/GenBank/DDBJ whole genome shotgun (WGS) entry which is preliminary data.</text>
</comment>
<feature type="compositionally biased region" description="Low complexity" evidence="1">
    <location>
        <begin position="71"/>
        <end position="91"/>
    </location>
</feature>
<evidence type="ECO:0008006" key="4">
    <source>
        <dbReference type="Google" id="ProtNLM"/>
    </source>
</evidence>
<dbReference type="OrthoDB" id="3366546at2759"/>
<proteinExistence type="predicted"/>
<feature type="region of interest" description="Disordered" evidence="1">
    <location>
        <begin position="1"/>
        <end position="27"/>
    </location>
</feature>
<evidence type="ECO:0000313" key="2">
    <source>
        <dbReference type="EMBL" id="ORY31799.1"/>
    </source>
</evidence>
<dbReference type="AlphaFoldDB" id="A0A1Y2BAC7"/>
<dbReference type="STRING" id="71784.A0A1Y2BAC7"/>